<reference evidence="4 5" key="1">
    <citation type="submission" date="2019-07" db="EMBL/GenBank/DDBJ databases">
        <authorList>
            <person name="Jastrzebski P J."/>
            <person name="Paukszto L."/>
            <person name="Jastrzebski P J."/>
        </authorList>
    </citation>
    <scope>NUCLEOTIDE SEQUENCE [LARGE SCALE GENOMIC DNA]</scope>
    <source>
        <strain evidence="4 5">WMS-il1</strain>
    </source>
</reference>
<feature type="repeat" description="NHL" evidence="3">
    <location>
        <begin position="454"/>
        <end position="497"/>
    </location>
</feature>
<evidence type="ECO:0000313" key="4">
    <source>
        <dbReference type="EMBL" id="VUZ46963.1"/>
    </source>
</evidence>
<dbReference type="InterPro" id="IPR001258">
    <property type="entry name" value="NHL_repeat"/>
</dbReference>
<protein>
    <submittedName>
        <fullName evidence="4">Uncharacterized protein</fullName>
    </submittedName>
</protein>
<feature type="repeat" description="Filamin" evidence="2">
    <location>
        <begin position="173"/>
        <end position="208"/>
    </location>
</feature>
<keyword evidence="5" id="KW-1185">Reference proteome</keyword>
<dbReference type="GO" id="GO:0061630">
    <property type="term" value="F:ubiquitin protein ligase activity"/>
    <property type="evidence" value="ECO:0007669"/>
    <property type="project" value="TreeGrafter"/>
</dbReference>
<dbReference type="PANTHER" id="PTHR24104:SF57">
    <property type="entry name" value="BEE-MILK PROTEIN"/>
    <property type="match status" value="1"/>
</dbReference>
<dbReference type="InterPro" id="IPR011042">
    <property type="entry name" value="6-blade_b-propeller_TolB-like"/>
</dbReference>
<feature type="non-terminal residue" evidence="4">
    <location>
        <position position="566"/>
    </location>
</feature>
<dbReference type="GO" id="GO:0043161">
    <property type="term" value="P:proteasome-mediated ubiquitin-dependent protein catabolic process"/>
    <property type="evidence" value="ECO:0007669"/>
    <property type="project" value="TreeGrafter"/>
</dbReference>
<dbReference type="InterPro" id="IPR057750">
    <property type="entry name" value="TRIM2/3_C"/>
</dbReference>
<keyword evidence="1" id="KW-0677">Repeat</keyword>
<evidence type="ECO:0000256" key="2">
    <source>
        <dbReference type="PROSITE-ProRule" id="PRU00087"/>
    </source>
</evidence>
<evidence type="ECO:0000256" key="3">
    <source>
        <dbReference type="PROSITE-ProRule" id="PRU00504"/>
    </source>
</evidence>
<gene>
    <name evidence="4" type="ORF">WMSIL1_LOCUS6441</name>
</gene>
<dbReference type="InterPro" id="IPR017868">
    <property type="entry name" value="Filamin/ABP280_repeat-like"/>
</dbReference>
<dbReference type="InterPro" id="IPR050952">
    <property type="entry name" value="TRIM-NHL_E3_ligases"/>
</dbReference>
<dbReference type="Proteomes" id="UP000321570">
    <property type="component" value="Unassembled WGS sequence"/>
</dbReference>
<dbReference type="SUPFAM" id="SSF81296">
    <property type="entry name" value="E set domains"/>
    <property type="match status" value="1"/>
</dbReference>
<dbReference type="GO" id="GO:0000209">
    <property type="term" value="P:protein polyubiquitination"/>
    <property type="evidence" value="ECO:0007669"/>
    <property type="project" value="TreeGrafter"/>
</dbReference>
<dbReference type="SUPFAM" id="SSF101898">
    <property type="entry name" value="NHL repeat"/>
    <property type="match status" value="1"/>
</dbReference>
<feature type="repeat" description="NHL" evidence="3">
    <location>
        <begin position="318"/>
        <end position="361"/>
    </location>
</feature>
<dbReference type="InterPro" id="IPR013783">
    <property type="entry name" value="Ig-like_fold"/>
</dbReference>
<evidence type="ECO:0000256" key="1">
    <source>
        <dbReference type="ARBA" id="ARBA00022737"/>
    </source>
</evidence>
<dbReference type="PROSITE" id="PS50194">
    <property type="entry name" value="FILAMIN_REPEAT"/>
    <property type="match status" value="1"/>
</dbReference>
<dbReference type="Pfam" id="PF01436">
    <property type="entry name" value="NHL"/>
    <property type="match status" value="2"/>
</dbReference>
<organism evidence="4 5">
    <name type="scientific">Hymenolepis diminuta</name>
    <name type="common">Rat tapeworm</name>
    <dbReference type="NCBI Taxonomy" id="6216"/>
    <lineage>
        <taxon>Eukaryota</taxon>
        <taxon>Metazoa</taxon>
        <taxon>Spiralia</taxon>
        <taxon>Lophotrochozoa</taxon>
        <taxon>Platyhelminthes</taxon>
        <taxon>Cestoda</taxon>
        <taxon>Eucestoda</taxon>
        <taxon>Cyclophyllidea</taxon>
        <taxon>Hymenolepididae</taxon>
        <taxon>Hymenolepis</taxon>
    </lineage>
</organism>
<dbReference type="PANTHER" id="PTHR24104">
    <property type="entry name" value="E3 UBIQUITIN-PROTEIN LIGASE NHLRC1-RELATED"/>
    <property type="match status" value="1"/>
</dbReference>
<dbReference type="AlphaFoldDB" id="A0A564YK33"/>
<proteinExistence type="predicted"/>
<feature type="repeat" description="NHL" evidence="3">
    <location>
        <begin position="362"/>
        <end position="403"/>
    </location>
</feature>
<sequence>MKNIEERSQMLTVTTEMIKQYQISEKGYLNGNHSAKNEEINHEIGRKNAEEQLRSLLSVPIPVHPSITDIMSYFPIDLDKLLSLVKNFGAIGMTSVDSDQTSLIESDSNTAHVMQCVAGEIYFQKVRAVDSQGRDVNTVNSKEFSVSLTNRPVQMNEVTVIDPNSRSENGEPENHLKIRLRLANPGFYELNVKVLGEHIRNSPYRIHCLSKMGPSAKEWQQVFNDLSERIELRRGALQYIKRSKSEIHLPKPRPPPQALADKLAWNKAGMIFAIGARGRGVSEFASPQGAMFTRDSKLVIVDSNNSNAQVFSSYGAFLLRFGTFGSEPGQMVRPTSCAETINSNYLICDFDLHCIHVFQPSGNYMSRFGQRNLAGPIDVAVDSKGKIFVVDIKACTICYFKPTGRFLGHFGARGAADNQFTTPTGITIDSGDRIYVVDSHVHSIKVFDNDGEYLFKFGVNGNEPGCLHLPTRVAFDGTNLLFVSDTGNNRIQVFDMEGQYLWMLTSSLDALNEPKGLAILPSEDLIAVVDTGNYRIKAFSLLHRAENSEPQVKDSASTNFPWKHSD</sequence>
<evidence type="ECO:0000313" key="5">
    <source>
        <dbReference type="Proteomes" id="UP000321570"/>
    </source>
</evidence>
<name>A0A564YK33_HYMDI</name>
<dbReference type="InterPro" id="IPR014756">
    <property type="entry name" value="Ig_E-set"/>
</dbReference>
<dbReference type="Gene3D" id="2.60.40.10">
    <property type="entry name" value="Immunoglobulins"/>
    <property type="match status" value="1"/>
</dbReference>
<dbReference type="CDD" id="cd14960">
    <property type="entry name" value="NHL_TRIM2_like"/>
    <property type="match status" value="1"/>
</dbReference>
<dbReference type="Gene3D" id="2.120.10.30">
    <property type="entry name" value="TolB, C-terminal domain"/>
    <property type="match status" value="2"/>
</dbReference>
<dbReference type="PROSITE" id="PS51125">
    <property type="entry name" value="NHL"/>
    <property type="match status" value="4"/>
</dbReference>
<dbReference type="EMBL" id="CABIJS010000222">
    <property type="protein sequence ID" value="VUZ46963.1"/>
    <property type="molecule type" value="Genomic_DNA"/>
</dbReference>
<accession>A0A564YK33</accession>
<feature type="repeat" description="NHL" evidence="3">
    <location>
        <begin position="410"/>
        <end position="450"/>
    </location>
</feature>